<dbReference type="InterPro" id="IPR037278">
    <property type="entry name" value="ARFGAP/RecO"/>
</dbReference>
<dbReference type="EMBL" id="JADGJW010000433">
    <property type="protein sequence ID" value="KAJ3217312.1"/>
    <property type="molecule type" value="Genomic_DNA"/>
</dbReference>
<name>A0AAD5U078_9FUNG</name>
<dbReference type="GO" id="GO:0008270">
    <property type="term" value="F:zinc ion binding"/>
    <property type="evidence" value="ECO:0007669"/>
    <property type="project" value="UniProtKB-KW"/>
</dbReference>
<dbReference type="PROSITE" id="PS50115">
    <property type="entry name" value="ARFGAP"/>
    <property type="match status" value="1"/>
</dbReference>
<reference evidence="4" key="1">
    <citation type="submission" date="2020-05" db="EMBL/GenBank/DDBJ databases">
        <title>Phylogenomic resolution of chytrid fungi.</title>
        <authorList>
            <person name="Stajich J.E."/>
            <person name="Amses K."/>
            <person name="Simmons R."/>
            <person name="Seto K."/>
            <person name="Myers J."/>
            <person name="Bonds A."/>
            <person name="Quandt C.A."/>
            <person name="Barry K."/>
            <person name="Liu P."/>
            <person name="Grigoriev I."/>
            <person name="Longcore J.E."/>
            <person name="James T.Y."/>
        </authorList>
    </citation>
    <scope>NUCLEOTIDE SEQUENCE</scope>
    <source>
        <strain evidence="4">JEL0476</strain>
    </source>
</reference>
<dbReference type="SUPFAM" id="SSF57863">
    <property type="entry name" value="ArfGap/RecO-like zinc finger"/>
    <property type="match status" value="1"/>
</dbReference>
<dbReference type="Gene3D" id="1.10.220.150">
    <property type="entry name" value="Arf GTPase activating protein"/>
    <property type="match status" value="1"/>
</dbReference>
<dbReference type="PANTHER" id="PTHR45705:SF1">
    <property type="entry name" value="FI20236P1"/>
    <property type="match status" value="1"/>
</dbReference>
<evidence type="ECO:0000256" key="1">
    <source>
        <dbReference type="PROSITE-ProRule" id="PRU00288"/>
    </source>
</evidence>
<accession>A0AAD5U078</accession>
<evidence type="ECO:0000313" key="4">
    <source>
        <dbReference type="EMBL" id="KAJ3217312.1"/>
    </source>
</evidence>
<dbReference type="SMART" id="SM00105">
    <property type="entry name" value="ArfGap"/>
    <property type="match status" value="1"/>
</dbReference>
<feature type="non-terminal residue" evidence="4">
    <location>
        <position position="658"/>
    </location>
</feature>
<evidence type="ECO:0000313" key="5">
    <source>
        <dbReference type="Proteomes" id="UP001211065"/>
    </source>
</evidence>
<gene>
    <name evidence="4" type="ORF">HK099_005525</name>
</gene>
<dbReference type="InterPro" id="IPR038508">
    <property type="entry name" value="ArfGAP_dom_sf"/>
</dbReference>
<keyword evidence="1" id="KW-0479">Metal-binding</keyword>
<protein>
    <recommendedName>
        <fullName evidence="3">Arf-GAP domain-containing protein</fullName>
    </recommendedName>
</protein>
<dbReference type="GO" id="GO:0005737">
    <property type="term" value="C:cytoplasm"/>
    <property type="evidence" value="ECO:0007669"/>
    <property type="project" value="TreeGrafter"/>
</dbReference>
<dbReference type="Gene3D" id="1.10.8.10">
    <property type="entry name" value="DNA helicase RuvA subunit, C-terminal domain"/>
    <property type="match status" value="2"/>
</dbReference>
<dbReference type="Proteomes" id="UP001211065">
    <property type="component" value="Unassembled WGS sequence"/>
</dbReference>
<feature type="coiled-coil region" evidence="2">
    <location>
        <begin position="402"/>
        <end position="466"/>
    </location>
</feature>
<dbReference type="SMART" id="SM00165">
    <property type="entry name" value="UBA"/>
    <property type="match status" value="2"/>
</dbReference>
<dbReference type="PRINTS" id="PR00405">
    <property type="entry name" value="REVINTRACTNG"/>
</dbReference>
<dbReference type="InterPro" id="IPR051718">
    <property type="entry name" value="ARF_GTPase-activating"/>
</dbReference>
<dbReference type="Pfam" id="PF01412">
    <property type="entry name" value="ArfGap"/>
    <property type="match status" value="1"/>
</dbReference>
<dbReference type="InterPro" id="IPR001164">
    <property type="entry name" value="ArfGAP_dom"/>
</dbReference>
<sequence>MGLDKDKEKKKKLEANSKLISGMLNEPGNNRCADCAKKGCSHASINIGAFLCANCAQIHQNFGKKIKSIEKESWSDESISAMLKGGNKRINTKYNIGVAPTSDLIELAEFIRIKYNIDTVGTTAAPHKKEVKFHVDPLQSVRHSENEFKKELVTLENMGFSDKEANLIALSKTKGVMDAAIEILCGKRQKSSNKVVSSSLSVSQEGNFPSNQLNELCLQLNKIGFKDNEINKKVLLETNGNLQSAVEIMMEKFFQQKKREQNINYSQKVNLPIENFVAEGANTNFTSSQYTQHQNFTTIPPKMNPIQQIPFQQDIWNQSNNQFNQQQFQNEYTLQNYNQFQQNSNQQYFHFSNQANIPSQISQFGASSSQQFSIQSKQDLQRQEQVQLVEQNRYDTQRKEQIRLHEQQRQQEQLRLEQQKQEELIYEAERKERIRLQEVQRQQEELKIEQRKQEQMRIEMAFVEKQRLEQLMLQQQFSISPSTNSQIPNVNEFNISFSGEVPEVKPQQHKNNHILSLYNQPQGKVQPNYVSISNNPNSAYGVEGFSNVNSVSFAGTTNPYPGAIINNSMGSFGNGGIGYSNNNSSNSLPGLNIGKGLNVGNGIKISSSGMFGNLLTTDQQPVKSQAGNAANLFAGSSTNPFAKSNDSLGNNQRNPFLN</sequence>
<dbReference type="PANTHER" id="PTHR45705">
    <property type="entry name" value="FI20236P1"/>
    <property type="match status" value="1"/>
</dbReference>
<keyword evidence="2" id="KW-0175">Coiled coil</keyword>
<evidence type="ECO:0000256" key="2">
    <source>
        <dbReference type="SAM" id="Coils"/>
    </source>
</evidence>
<dbReference type="SUPFAM" id="SSF46934">
    <property type="entry name" value="UBA-like"/>
    <property type="match status" value="2"/>
</dbReference>
<dbReference type="AlphaFoldDB" id="A0AAD5U078"/>
<proteinExistence type="predicted"/>
<keyword evidence="1" id="KW-0863">Zinc-finger</keyword>
<keyword evidence="5" id="KW-1185">Reference proteome</keyword>
<organism evidence="4 5">
    <name type="scientific">Clydaea vesicula</name>
    <dbReference type="NCBI Taxonomy" id="447962"/>
    <lineage>
        <taxon>Eukaryota</taxon>
        <taxon>Fungi</taxon>
        <taxon>Fungi incertae sedis</taxon>
        <taxon>Chytridiomycota</taxon>
        <taxon>Chytridiomycota incertae sedis</taxon>
        <taxon>Chytridiomycetes</taxon>
        <taxon>Lobulomycetales</taxon>
        <taxon>Lobulomycetaceae</taxon>
        <taxon>Clydaea</taxon>
    </lineage>
</organism>
<evidence type="ECO:0000259" key="3">
    <source>
        <dbReference type="PROSITE" id="PS50115"/>
    </source>
</evidence>
<dbReference type="InterPro" id="IPR015940">
    <property type="entry name" value="UBA"/>
</dbReference>
<keyword evidence="1" id="KW-0862">Zinc</keyword>
<comment type="caution">
    <text evidence="4">The sequence shown here is derived from an EMBL/GenBank/DDBJ whole genome shotgun (WGS) entry which is preliminary data.</text>
</comment>
<dbReference type="InterPro" id="IPR009060">
    <property type="entry name" value="UBA-like_sf"/>
</dbReference>
<feature type="domain" description="Arf-GAP" evidence="3">
    <location>
        <begin position="17"/>
        <end position="115"/>
    </location>
</feature>
<dbReference type="GO" id="GO:0005096">
    <property type="term" value="F:GTPase activator activity"/>
    <property type="evidence" value="ECO:0007669"/>
    <property type="project" value="InterPro"/>
</dbReference>